<dbReference type="STRING" id="483937.AMQ84_16785"/>
<organism evidence="1 2">
    <name type="scientific">Paenibacillus riograndensis SBR5</name>
    <dbReference type="NCBI Taxonomy" id="1073571"/>
    <lineage>
        <taxon>Bacteria</taxon>
        <taxon>Bacillati</taxon>
        <taxon>Bacillota</taxon>
        <taxon>Bacilli</taxon>
        <taxon>Bacillales</taxon>
        <taxon>Paenibacillaceae</taxon>
        <taxon>Paenibacillus</taxon>
        <taxon>Paenibacillus sonchi group</taxon>
    </lineage>
</organism>
<protein>
    <submittedName>
        <fullName evidence="1">Phage tail region protein</fullName>
    </submittedName>
</protein>
<dbReference type="EMBL" id="LN831776">
    <property type="protein sequence ID" value="CQR56680.1"/>
    <property type="molecule type" value="Genomic_DNA"/>
</dbReference>
<accession>A0A0E4CXR6</accession>
<evidence type="ECO:0000313" key="1">
    <source>
        <dbReference type="EMBL" id="CQR56680.1"/>
    </source>
</evidence>
<dbReference type="PANTHER" id="PTHR38009">
    <property type="entry name" value="CONSERVED HYPOTHETICAL PHAGE TAIL PROTEIN"/>
    <property type="match status" value="1"/>
</dbReference>
<evidence type="ECO:0000313" key="2">
    <source>
        <dbReference type="Proteomes" id="UP000033163"/>
    </source>
</evidence>
<dbReference type="Pfam" id="PF06841">
    <property type="entry name" value="Phage_T4_gp19"/>
    <property type="match status" value="1"/>
</dbReference>
<sequence>MATGKRLDPYRNYRFRVVIDGIQTAAFADATIPDTSTEAVDYREGIDAPHARKLSGLTKFGNITLKKGLTDSLELYNWRKSIEDKGALKNRKSLSIILVDEEGNDKAQWDILEAWPIKYDVSALSAKGNEVSVESMELVHEGVRRVK</sequence>
<dbReference type="PATRIC" id="fig|1073571.4.peg.4577"/>
<dbReference type="GO" id="GO:0005198">
    <property type="term" value="F:structural molecule activity"/>
    <property type="evidence" value="ECO:0007669"/>
    <property type="project" value="InterPro"/>
</dbReference>
<reference evidence="2" key="1">
    <citation type="submission" date="2015-03" db="EMBL/GenBank/DDBJ databases">
        <authorList>
            <person name="Wibberg D."/>
        </authorList>
    </citation>
    <scope>NUCLEOTIDE SEQUENCE [LARGE SCALE GENOMIC DNA]</scope>
</reference>
<name>A0A0E4CXR6_9BACL</name>
<gene>
    <name evidence="1" type="ORF">PRIO_4278</name>
</gene>
<dbReference type="Proteomes" id="UP000033163">
    <property type="component" value="Chromosome I"/>
</dbReference>
<dbReference type="HOGENOM" id="CLU_101335_2_0_9"/>
<dbReference type="RefSeq" id="WP_019910188.1">
    <property type="nucleotide sequence ID" value="NZ_AGBD01001755.1"/>
</dbReference>
<dbReference type="AlphaFoldDB" id="A0A0E4CXR6"/>
<dbReference type="InterPro" id="IPR010667">
    <property type="entry name" value="Phage_T4_Gp19"/>
</dbReference>
<dbReference type="PANTHER" id="PTHR38009:SF1">
    <property type="entry name" value="CONSERVED HYPOTHETICAL PHAGE TAIL PROTEIN"/>
    <property type="match status" value="1"/>
</dbReference>
<dbReference type="NCBIfam" id="TIGR02241">
    <property type="entry name" value="conserved hypothetical phage tail region protein"/>
    <property type="match status" value="1"/>
</dbReference>
<proteinExistence type="predicted"/>
<dbReference type="KEGG" id="pri:PRIO_4278"/>
<dbReference type="InterPro" id="IPR011747">
    <property type="entry name" value="CHP02241"/>
</dbReference>